<organism evidence="1 2">
    <name type="scientific">Rhodovibrio sodomensis</name>
    <dbReference type="NCBI Taxonomy" id="1088"/>
    <lineage>
        <taxon>Bacteria</taxon>
        <taxon>Pseudomonadati</taxon>
        <taxon>Pseudomonadota</taxon>
        <taxon>Alphaproteobacteria</taxon>
        <taxon>Rhodospirillales</taxon>
        <taxon>Rhodovibrionaceae</taxon>
        <taxon>Rhodovibrio</taxon>
    </lineage>
</organism>
<evidence type="ECO:0000313" key="2">
    <source>
        <dbReference type="Proteomes" id="UP001296873"/>
    </source>
</evidence>
<keyword evidence="2" id="KW-1185">Reference proteome</keyword>
<evidence type="ECO:0000313" key="1">
    <source>
        <dbReference type="EMBL" id="MBK1670270.1"/>
    </source>
</evidence>
<name>A0ABS1DIF8_9PROT</name>
<comment type="caution">
    <text evidence="1">The sequence shown here is derived from an EMBL/GenBank/DDBJ whole genome shotgun (WGS) entry which is preliminary data.</text>
</comment>
<reference evidence="1 2" key="1">
    <citation type="journal article" date="2020" name="Microorganisms">
        <title>Osmotic Adaptation and Compatible Solute Biosynthesis of Phototrophic Bacteria as Revealed from Genome Analyses.</title>
        <authorList>
            <person name="Imhoff J.F."/>
            <person name="Rahn T."/>
            <person name="Kunzel S."/>
            <person name="Keller A."/>
            <person name="Neulinger S.C."/>
        </authorList>
    </citation>
    <scope>NUCLEOTIDE SEQUENCE [LARGE SCALE GENOMIC DNA]</scope>
    <source>
        <strain evidence="1 2">DSM 9895</strain>
    </source>
</reference>
<protein>
    <submittedName>
        <fullName evidence="1">Uncharacterized protein</fullName>
    </submittedName>
</protein>
<sequence length="102" mass="11984">MLAPPMNLLTTIIRKKTGNSEQAFVDHVVDFTFDPARGKVKAMREALQRFGLMPPIRTLHPEMTRAEVAAAVRWLFARYDYERELRALKQHQRHEDDHSRKK</sequence>
<dbReference type="Proteomes" id="UP001296873">
    <property type="component" value="Unassembled WGS sequence"/>
</dbReference>
<gene>
    <name evidence="1" type="ORF">CKO28_19785</name>
</gene>
<proteinExistence type="predicted"/>
<accession>A0ABS1DIF8</accession>
<dbReference type="EMBL" id="NRRL01000084">
    <property type="protein sequence ID" value="MBK1670270.1"/>
    <property type="molecule type" value="Genomic_DNA"/>
</dbReference>